<reference evidence="2 3" key="1">
    <citation type="submission" date="2020-04" db="EMBL/GenBank/DDBJ databases">
        <title>Perkinsus olseni comparative genomics.</title>
        <authorList>
            <person name="Bogema D.R."/>
        </authorList>
    </citation>
    <scope>NUCLEOTIDE SEQUENCE [LARGE SCALE GENOMIC DNA]</scope>
    <source>
        <strain evidence="2 3">ATCC PRA-207</strain>
    </source>
</reference>
<dbReference type="AlphaFoldDB" id="A0A7J6Q4V7"/>
<sequence>MSITAQGLRDAEARGSAEDDGRETTVDLLADTRWFVQEQLNDGIFCLRFPTFADTYTAMKKLTSPGVVLLGDKVPQVEFSAKSLSFVSSHVEGVEVEDETSGGIYVDFLLPERSAKYLDARDTPLSIDGIPSRKMYA</sequence>
<feature type="region of interest" description="Disordered" evidence="1">
    <location>
        <begin position="1"/>
        <end position="22"/>
    </location>
</feature>
<comment type="caution">
    <text evidence="2">The sequence shown here is derived from an EMBL/GenBank/DDBJ whole genome shotgun (WGS) entry which is preliminary data.</text>
</comment>
<proteinExistence type="predicted"/>
<evidence type="ECO:0000313" key="2">
    <source>
        <dbReference type="EMBL" id="KAF4703519.1"/>
    </source>
</evidence>
<organism evidence="2 3">
    <name type="scientific">Perkinsus olseni</name>
    <name type="common">Perkinsus atlanticus</name>
    <dbReference type="NCBI Taxonomy" id="32597"/>
    <lineage>
        <taxon>Eukaryota</taxon>
        <taxon>Sar</taxon>
        <taxon>Alveolata</taxon>
        <taxon>Perkinsozoa</taxon>
        <taxon>Perkinsea</taxon>
        <taxon>Perkinsida</taxon>
        <taxon>Perkinsidae</taxon>
        <taxon>Perkinsus</taxon>
    </lineage>
</organism>
<feature type="compositionally biased region" description="Basic and acidic residues" evidence="1">
    <location>
        <begin position="9"/>
        <end position="22"/>
    </location>
</feature>
<keyword evidence="3" id="KW-1185">Reference proteome</keyword>
<name>A0A7J6Q4V7_PEROL</name>
<accession>A0A7J6Q4V7</accession>
<dbReference type="Proteomes" id="UP000553632">
    <property type="component" value="Unassembled WGS sequence"/>
</dbReference>
<evidence type="ECO:0000256" key="1">
    <source>
        <dbReference type="SAM" id="MobiDB-lite"/>
    </source>
</evidence>
<dbReference type="EMBL" id="JABANO010035427">
    <property type="protein sequence ID" value="KAF4703519.1"/>
    <property type="molecule type" value="Genomic_DNA"/>
</dbReference>
<evidence type="ECO:0000313" key="3">
    <source>
        <dbReference type="Proteomes" id="UP000553632"/>
    </source>
</evidence>
<gene>
    <name evidence="2" type="ORF">FOZ63_009026</name>
</gene>
<protein>
    <submittedName>
        <fullName evidence="2">Uncharacterized protein</fullName>
    </submittedName>
</protein>